<name>A0AAD9DIU3_9TELE</name>
<dbReference type="Proteomes" id="UP001239994">
    <property type="component" value="Unassembled WGS sequence"/>
</dbReference>
<reference evidence="1" key="1">
    <citation type="submission" date="2023-03" db="EMBL/GenBank/DDBJ databases">
        <title>Electrophorus voltai genome.</title>
        <authorList>
            <person name="Bian C."/>
        </authorList>
    </citation>
    <scope>NUCLEOTIDE SEQUENCE</scope>
    <source>
        <strain evidence="1">CB-2022</strain>
        <tissue evidence="1">Muscle</tissue>
    </source>
</reference>
<evidence type="ECO:0000313" key="2">
    <source>
        <dbReference type="Proteomes" id="UP001239994"/>
    </source>
</evidence>
<dbReference type="EMBL" id="JAROKS010000664">
    <property type="protein sequence ID" value="KAK1784050.1"/>
    <property type="molecule type" value="Genomic_DNA"/>
</dbReference>
<comment type="caution">
    <text evidence="1">The sequence shown here is derived from an EMBL/GenBank/DDBJ whole genome shotgun (WGS) entry which is preliminary data.</text>
</comment>
<sequence length="108" mass="12047">MMPHEQTERTAAACLSEVNDGYDLYRSAMTKQRHSMAPASPALKNINKDTKPGLDAKQSAIFPLGPREHEWLVKCAAGQQDQICQLLLQDIKLAEKRNVWLHSTSLGC</sequence>
<proteinExistence type="predicted"/>
<gene>
    <name evidence="1" type="ORF">P4O66_021743</name>
</gene>
<accession>A0AAD9DIU3</accession>
<organism evidence="1 2">
    <name type="scientific">Electrophorus voltai</name>
    <dbReference type="NCBI Taxonomy" id="2609070"/>
    <lineage>
        <taxon>Eukaryota</taxon>
        <taxon>Metazoa</taxon>
        <taxon>Chordata</taxon>
        <taxon>Craniata</taxon>
        <taxon>Vertebrata</taxon>
        <taxon>Euteleostomi</taxon>
        <taxon>Actinopterygii</taxon>
        <taxon>Neopterygii</taxon>
        <taxon>Teleostei</taxon>
        <taxon>Ostariophysi</taxon>
        <taxon>Gymnotiformes</taxon>
        <taxon>Gymnotoidei</taxon>
        <taxon>Gymnotidae</taxon>
        <taxon>Electrophorus</taxon>
    </lineage>
</organism>
<evidence type="ECO:0000313" key="1">
    <source>
        <dbReference type="EMBL" id="KAK1784050.1"/>
    </source>
</evidence>
<keyword evidence="2" id="KW-1185">Reference proteome</keyword>
<dbReference type="AlphaFoldDB" id="A0AAD9DIU3"/>
<protein>
    <submittedName>
        <fullName evidence="1">Uncharacterized protein</fullName>
    </submittedName>
</protein>